<sequence length="383" mass="44141">MSSGLAGKIFDFLITSPLEHITAFSVVYQAMEEDPWIERNNLRNIVNNAISLAKNEYSQEAQNKLLTVSLQFDIAFEGVCSLRDIETAKEIEEISKEQIKKNMRELKGKLRGKSSPFLVELYNFLDYVDVDSLRWQDPFASQVISDESSFVRNLPGNIYHNFMEPSRRMKMEAPPNIREMSNAFVEDFYKDEIEIPPPKYSHNHTWRETKEKLADISTEILESLSDIWRNSAFDPKFAKAQSEGTYVTDVIVPLLRVSLKKLPIRNTAFLSTAERQSQASADRKGEGKQGKRPDIMFIEERKDDDEVKLWREMNDGLYWVYSGSRPNKNEFGIAGVQIAGDMFHFNIIIKDMDDIHRLYHLYSVKIPIRPTGSSTVSSDKEDN</sequence>
<dbReference type="EMBL" id="CAJVPJ010001624">
    <property type="protein sequence ID" value="CAG8598209.1"/>
    <property type="molecule type" value="Genomic_DNA"/>
</dbReference>
<evidence type="ECO:0000313" key="1">
    <source>
        <dbReference type="EMBL" id="CAG8598209.1"/>
    </source>
</evidence>
<dbReference type="Proteomes" id="UP000789572">
    <property type="component" value="Unassembled WGS sequence"/>
</dbReference>
<comment type="caution">
    <text evidence="1">The sequence shown here is derived from an EMBL/GenBank/DDBJ whole genome shotgun (WGS) entry which is preliminary data.</text>
</comment>
<evidence type="ECO:0000313" key="2">
    <source>
        <dbReference type="Proteomes" id="UP000789572"/>
    </source>
</evidence>
<gene>
    <name evidence="1" type="ORF">POCULU_LOCUS7328</name>
</gene>
<dbReference type="OrthoDB" id="2355951at2759"/>
<proteinExistence type="predicted"/>
<reference evidence="1" key="1">
    <citation type="submission" date="2021-06" db="EMBL/GenBank/DDBJ databases">
        <authorList>
            <person name="Kallberg Y."/>
            <person name="Tangrot J."/>
            <person name="Rosling A."/>
        </authorList>
    </citation>
    <scope>NUCLEOTIDE SEQUENCE</scope>
    <source>
        <strain evidence="1">IA702</strain>
    </source>
</reference>
<name>A0A9N9GBD8_9GLOM</name>
<protein>
    <submittedName>
        <fullName evidence="1">2260_t:CDS:1</fullName>
    </submittedName>
</protein>
<accession>A0A9N9GBD8</accession>
<keyword evidence="2" id="KW-1185">Reference proteome</keyword>
<dbReference type="AlphaFoldDB" id="A0A9N9GBD8"/>
<organism evidence="1 2">
    <name type="scientific">Paraglomus occultum</name>
    <dbReference type="NCBI Taxonomy" id="144539"/>
    <lineage>
        <taxon>Eukaryota</taxon>
        <taxon>Fungi</taxon>
        <taxon>Fungi incertae sedis</taxon>
        <taxon>Mucoromycota</taxon>
        <taxon>Glomeromycotina</taxon>
        <taxon>Glomeromycetes</taxon>
        <taxon>Paraglomerales</taxon>
        <taxon>Paraglomeraceae</taxon>
        <taxon>Paraglomus</taxon>
    </lineage>
</organism>